<dbReference type="GO" id="GO:0005886">
    <property type="term" value="C:plasma membrane"/>
    <property type="evidence" value="ECO:0007669"/>
    <property type="project" value="UniProtKB-SubCell"/>
</dbReference>
<dbReference type="OrthoDB" id="9814523at2"/>
<keyword evidence="3" id="KW-0813">Transport</keyword>
<dbReference type="InterPro" id="IPR051163">
    <property type="entry name" value="Sodium:Solute_Symporter_SSF"/>
</dbReference>
<evidence type="ECO:0000256" key="8">
    <source>
        <dbReference type="ARBA" id="ARBA00023065"/>
    </source>
</evidence>
<keyword evidence="9 11" id="KW-0472">Membrane</keyword>
<dbReference type="Pfam" id="PF00474">
    <property type="entry name" value="SSF"/>
    <property type="match status" value="1"/>
</dbReference>
<dbReference type="EMBL" id="QWET01000027">
    <property type="protein sequence ID" value="RIH63066.1"/>
    <property type="molecule type" value="Genomic_DNA"/>
</dbReference>
<evidence type="ECO:0000313" key="13">
    <source>
        <dbReference type="Proteomes" id="UP000266441"/>
    </source>
</evidence>
<comment type="similarity">
    <text evidence="2">Belongs to the sodium:solute symporter (SSF) (TC 2.A.21) family.</text>
</comment>
<keyword evidence="13" id="KW-1185">Reference proteome</keyword>
<dbReference type="Gene3D" id="1.20.1730.10">
    <property type="entry name" value="Sodium/glucose cotransporter"/>
    <property type="match status" value="1"/>
</dbReference>
<feature type="transmembrane region" description="Helical" evidence="11">
    <location>
        <begin position="760"/>
        <end position="779"/>
    </location>
</feature>
<keyword evidence="7" id="KW-0915">Sodium</keyword>
<feature type="transmembrane region" description="Helical" evidence="11">
    <location>
        <begin position="785"/>
        <end position="803"/>
    </location>
</feature>
<feature type="transmembrane region" description="Helical" evidence="11">
    <location>
        <begin position="396"/>
        <end position="416"/>
    </location>
</feature>
<feature type="transmembrane region" description="Helical" evidence="11">
    <location>
        <begin position="704"/>
        <end position="723"/>
    </location>
</feature>
<name>A0A399CUX3_9BACT</name>
<gene>
    <name evidence="12" type="ORF">D1164_21795</name>
</gene>
<comment type="caution">
    <text evidence="12">The sequence shown here is derived from an EMBL/GenBank/DDBJ whole genome shotgun (WGS) entry which is preliminary data.</text>
</comment>
<dbReference type="PROSITE" id="PS50283">
    <property type="entry name" value="NA_SOLUT_SYMP_3"/>
    <property type="match status" value="1"/>
</dbReference>
<evidence type="ECO:0000256" key="5">
    <source>
        <dbReference type="ARBA" id="ARBA00022692"/>
    </source>
</evidence>
<dbReference type="GO" id="GO:0006814">
    <property type="term" value="P:sodium ion transport"/>
    <property type="evidence" value="ECO:0007669"/>
    <property type="project" value="UniProtKB-KW"/>
</dbReference>
<dbReference type="NCBIfam" id="TIGR00813">
    <property type="entry name" value="sss"/>
    <property type="match status" value="1"/>
</dbReference>
<feature type="transmembrane region" description="Helical" evidence="11">
    <location>
        <begin position="555"/>
        <end position="574"/>
    </location>
</feature>
<evidence type="ECO:0000256" key="9">
    <source>
        <dbReference type="ARBA" id="ARBA00023136"/>
    </source>
</evidence>
<dbReference type="GO" id="GO:0015293">
    <property type="term" value="F:symporter activity"/>
    <property type="evidence" value="ECO:0007669"/>
    <property type="project" value="TreeGrafter"/>
</dbReference>
<dbReference type="InterPro" id="IPR038377">
    <property type="entry name" value="Na/Glc_symporter_sf"/>
</dbReference>
<feature type="transmembrane region" description="Helical" evidence="11">
    <location>
        <begin position="729"/>
        <end position="753"/>
    </location>
</feature>
<feature type="transmembrane region" description="Helical" evidence="11">
    <location>
        <begin position="510"/>
        <end position="535"/>
    </location>
</feature>
<dbReference type="PROSITE" id="PS51257">
    <property type="entry name" value="PROKAR_LIPOPROTEIN"/>
    <property type="match status" value="1"/>
</dbReference>
<evidence type="ECO:0000256" key="2">
    <source>
        <dbReference type="ARBA" id="ARBA00006434"/>
    </source>
</evidence>
<keyword evidence="4" id="KW-1003">Cell membrane</keyword>
<dbReference type="PANTHER" id="PTHR42985">
    <property type="entry name" value="SODIUM-COUPLED MONOCARBOXYLATE TRANSPORTER"/>
    <property type="match status" value="1"/>
</dbReference>
<comment type="subcellular location">
    <subcellularLocation>
        <location evidence="1">Cell membrane</location>
        <topology evidence="1">Multi-pass membrane protein</topology>
    </subcellularLocation>
</comment>
<evidence type="ECO:0000256" key="6">
    <source>
        <dbReference type="ARBA" id="ARBA00022989"/>
    </source>
</evidence>
<feature type="transmembrane region" description="Helical" evidence="11">
    <location>
        <begin position="640"/>
        <end position="665"/>
    </location>
</feature>
<evidence type="ECO:0000256" key="3">
    <source>
        <dbReference type="ARBA" id="ARBA00022448"/>
    </source>
</evidence>
<dbReference type="RefSeq" id="WP_119352027.1">
    <property type="nucleotide sequence ID" value="NZ_QWET01000027.1"/>
</dbReference>
<accession>A0A399CUX3</accession>
<evidence type="ECO:0000256" key="10">
    <source>
        <dbReference type="ARBA" id="ARBA00023201"/>
    </source>
</evidence>
<dbReference type="AlphaFoldDB" id="A0A399CUX3"/>
<evidence type="ECO:0000256" key="4">
    <source>
        <dbReference type="ARBA" id="ARBA00022475"/>
    </source>
</evidence>
<protein>
    <submittedName>
        <fullName evidence="12">Na+:solute symporter</fullName>
    </submittedName>
</protein>
<organism evidence="12 13">
    <name type="scientific">Mariniphaga sediminis</name>
    <dbReference type="NCBI Taxonomy" id="1628158"/>
    <lineage>
        <taxon>Bacteria</taxon>
        <taxon>Pseudomonadati</taxon>
        <taxon>Bacteroidota</taxon>
        <taxon>Bacteroidia</taxon>
        <taxon>Marinilabiliales</taxon>
        <taxon>Prolixibacteraceae</taxon>
        <taxon>Mariniphaga</taxon>
    </lineage>
</organism>
<keyword evidence="6 11" id="KW-1133">Transmembrane helix</keyword>
<feature type="transmembrane region" description="Helical" evidence="11">
    <location>
        <begin position="327"/>
        <end position="347"/>
    </location>
</feature>
<evidence type="ECO:0000256" key="1">
    <source>
        <dbReference type="ARBA" id="ARBA00004651"/>
    </source>
</evidence>
<feature type="transmembrane region" description="Helical" evidence="11">
    <location>
        <begin position="367"/>
        <end position="384"/>
    </location>
</feature>
<dbReference type="PANTHER" id="PTHR42985:SF40">
    <property type="entry name" value="LD47995P-RELATED"/>
    <property type="match status" value="1"/>
</dbReference>
<evidence type="ECO:0000256" key="7">
    <source>
        <dbReference type="ARBA" id="ARBA00023053"/>
    </source>
</evidence>
<proteinExistence type="inferred from homology"/>
<evidence type="ECO:0000256" key="11">
    <source>
        <dbReference type="SAM" id="Phobius"/>
    </source>
</evidence>
<keyword evidence="10" id="KW-0739">Sodium transport</keyword>
<sequence>MNLGYRDVCLFLVLLFLIFAGCSAPEDRVVSGELRQEALEQLQSVLRSGQKWEKVHAAECLLDLGYSQDITDIFREEETLSGTEYYYRIGIWRVLARAAASPAEKQKWVDSVSSVFSKPELPDHLHATESLAKLGISPYRVSPSIADSILNSYHNSLWLYVLWGKAYSGEEEMNQVKSKLLDIVCSKKETDTIRRLAAYALRNMKNINDEQWSALADAACNEPDTSLAYTYILSSAFVNTPADSLVSPLAVYCKEALLNELSNSGKPENYEALFALAEKGVDEDLPLLTSLVREETAAMYKNKEDIAVAASNAILRIDRRQKYTLHGIDWGVIVLYGIGMLLVGFYYSRKARNTEDYLLGGRTMRPFAVGLSLFATMVSSLSYLSYPGEMILNGPAFFIGMIIFPLIYYIVGWFLIPKFMEMKATSAYELLEKRLGLGVRMLATFFFLTLRFLWMATIIYATINTALVAIVDIPPSYAPYISVFLMLLTITYTSLGGFKAVVTTDVIQSIVLWSGAFLTIFVVSMHFNSLTAWLPDHYLEHWSPLRWGADVQQRTTIGNAMVMLLVWFICTNGSDQMAVQRYLSTKDLRAARHTFGISLIATFVVKIFLAVVGLAMIAYFTANPHFLDDGQSITGQADRLFPKFILIGLPVGISGLVASGIFAAAMSSLSSGLNSSSSVINEDILKRLIPRLVSANPLRQVKKISVLVGIIAILLSLVIGNVQGNLLDVVVKVVNLLVAPLFVLFFMAIFVPFATSKGTIIGGLASVAMAIVAAFWQFMGITVLWIMPSALFVGIVVGVIASLSEKLIRSLSR</sequence>
<feature type="transmembrane region" description="Helical" evidence="11">
    <location>
        <begin position="437"/>
        <end position="460"/>
    </location>
</feature>
<keyword evidence="5 11" id="KW-0812">Transmembrane</keyword>
<evidence type="ECO:0000313" key="12">
    <source>
        <dbReference type="EMBL" id="RIH63066.1"/>
    </source>
</evidence>
<keyword evidence="8" id="KW-0406">Ion transport</keyword>
<feature type="transmembrane region" description="Helical" evidence="11">
    <location>
        <begin position="595"/>
        <end position="620"/>
    </location>
</feature>
<dbReference type="Proteomes" id="UP000266441">
    <property type="component" value="Unassembled WGS sequence"/>
</dbReference>
<feature type="transmembrane region" description="Helical" evidence="11">
    <location>
        <begin position="480"/>
        <end position="498"/>
    </location>
</feature>
<dbReference type="InterPro" id="IPR001734">
    <property type="entry name" value="Na/solute_symporter"/>
</dbReference>
<reference evidence="12 13" key="1">
    <citation type="journal article" date="2015" name="Int. J. Syst. Evol. Microbiol.">
        <title>Mariniphaga sediminis sp. nov., isolated from coastal sediment.</title>
        <authorList>
            <person name="Wang F.Q."/>
            <person name="Shen Q.Y."/>
            <person name="Chen G.J."/>
            <person name="Du Z.J."/>
        </authorList>
    </citation>
    <scope>NUCLEOTIDE SEQUENCE [LARGE SCALE GENOMIC DNA]</scope>
    <source>
        <strain evidence="12 13">SY21</strain>
    </source>
</reference>